<feature type="region of interest" description="Disordered" evidence="1">
    <location>
        <begin position="1"/>
        <end position="45"/>
    </location>
</feature>
<evidence type="ECO:0000256" key="1">
    <source>
        <dbReference type="SAM" id="MobiDB-lite"/>
    </source>
</evidence>
<evidence type="ECO:0000313" key="3">
    <source>
        <dbReference type="Proteomes" id="UP000054560"/>
    </source>
</evidence>
<keyword evidence="3" id="KW-1185">Reference proteome</keyword>
<name>A0A0L0G8J4_9EUKA</name>
<proteinExistence type="predicted"/>
<protein>
    <submittedName>
        <fullName evidence="2">Uncharacterized protein</fullName>
    </submittedName>
</protein>
<gene>
    <name evidence="2" type="ORF">SARC_02615</name>
</gene>
<organism evidence="2 3">
    <name type="scientific">Sphaeroforma arctica JP610</name>
    <dbReference type="NCBI Taxonomy" id="667725"/>
    <lineage>
        <taxon>Eukaryota</taxon>
        <taxon>Ichthyosporea</taxon>
        <taxon>Ichthyophonida</taxon>
        <taxon>Sphaeroforma</taxon>
    </lineage>
</organism>
<evidence type="ECO:0000313" key="2">
    <source>
        <dbReference type="EMBL" id="KNC85196.1"/>
    </source>
</evidence>
<dbReference type="Proteomes" id="UP000054560">
    <property type="component" value="Unassembled WGS sequence"/>
</dbReference>
<reference evidence="2 3" key="1">
    <citation type="submission" date="2011-02" db="EMBL/GenBank/DDBJ databases">
        <title>The Genome Sequence of Sphaeroforma arctica JP610.</title>
        <authorList>
            <consortium name="The Broad Institute Genome Sequencing Platform"/>
            <person name="Russ C."/>
            <person name="Cuomo C."/>
            <person name="Young S.K."/>
            <person name="Zeng Q."/>
            <person name="Gargeya S."/>
            <person name="Alvarado L."/>
            <person name="Berlin A."/>
            <person name="Chapman S.B."/>
            <person name="Chen Z."/>
            <person name="Freedman E."/>
            <person name="Gellesch M."/>
            <person name="Goldberg J."/>
            <person name="Griggs A."/>
            <person name="Gujja S."/>
            <person name="Heilman E."/>
            <person name="Heiman D."/>
            <person name="Howarth C."/>
            <person name="Mehta T."/>
            <person name="Neiman D."/>
            <person name="Pearson M."/>
            <person name="Roberts A."/>
            <person name="Saif S."/>
            <person name="Shea T."/>
            <person name="Shenoy N."/>
            <person name="Sisk P."/>
            <person name="Stolte C."/>
            <person name="Sykes S."/>
            <person name="White J."/>
            <person name="Yandava C."/>
            <person name="Burger G."/>
            <person name="Gray M.W."/>
            <person name="Holland P.W.H."/>
            <person name="King N."/>
            <person name="Lang F.B.F."/>
            <person name="Roger A.J."/>
            <person name="Ruiz-Trillo I."/>
            <person name="Haas B."/>
            <person name="Nusbaum C."/>
            <person name="Birren B."/>
        </authorList>
    </citation>
    <scope>NUCLEOTIDE SEQUENCE [LARGE SCALE GENOMIC DNA]</scope>
    <source>
        <strain evidence="2 3">JP610</strain>
    </source>
</reference>
<accession>A0A0L0G8J4</accession>
<sequence length="74" mass="7786">MGDSNSSETSSCPPVNIDREPASEENIMSRVPVGDRSLSVPASEQITSDGKSVVADYSDGDNSVAVFSSTDEQF</sequence>
<dbReference type="RefSeq" id="XP_014159098.1">
    <property type="nucleotide sequence ID" value="XM_014303623.1"/>
</dbReference>
<feature type="compositionally biased region" description="Polar residues" evidence="1">
    <location>
        <begin position="1"/>
        <end position="13"/>
    </location>
</feature>
<dbReference type="EMBL" id="KQ241715">
    <property type="protein sequence ID" value="KNC85196.1"/>
    <property type="molecule type" value="Genomic_DNA"/>
</dbReference>
<dbReference type="GeneID" id="25903119"/>
<dbReference type="AlphaFoldDB" id="A0A0L0G8J4"/>